<keyword evidence="2" id="KW-1133">Transmembrane helix</keyword>
<accession>A0A6G3X6P8</accession>
<comment type="caution">
    <text evidence="3">The sequence shown here is derived from an EMBL/GenBank/DDBJ whole genome shotgun (WGS) entry which is preliminary data.</text>
</comment>
<keyword evidence="2" id="KW-0812">Transmembrane</keyword>
<evidence type="ECO:0000256" key="1">
    <source>
        <dbReference type="SAM" id="MobiDB-lite"/>
    </source>
</evidence>
<sequence>MSLTATAKAGPRPSGNGPGPGPDGGRAAALRRTWRKASPYAYIAPFFTLFLAFGLFPLLYTAFVSLYRVELQTSGEMEWRGIANY</sequence>
<dbReference type="AlphaFoldDB" id="A0A6G3X6P8"/>
<reference evidence="3" key="1">
    <citation type="submission" date="2020-01" db="EMBL/GenBank/DDBJ databases">
        <title>Insect and environment-associated Actinomycetes.</title>
        <authorList>
            <person name="Currrie C."/>
            <person name="Chevrette M."/>
            <person name="Carlson C."/>
            <person name="Stubbendieck R."/>
            <person name="Wendt-Pienkowski E."/>
        </authorList>
    </citation>
    <scope>NUCLEOTIDE SEQUENCE</scope>
    <source>
        <strain evidence="3">SID7499</strain>
    </source>
</reference>
<evidence type="ECO:0000256" key="2">
    <source>
        <dbReference type="SAM" id="Phobius"/>
    </source>
</evidence>
<organism evidence="3">
    <name type="scientific">Streptomyces sp. SID7499</name>
    <dbReference type="NCBI Taxonomy" id="2706086"/>
    <lineage>
        <taxon>Bacteria</taxon>
        <taxon>Bacillati</taxon>
        <taxon>Actinomycetota</taxon>
        <taxon>Actinomycetes</taxon>
        <taxon>Kitasatosporales</taxon>
        <taxon>Streptomycetaceae</taxon>
        <taxon>Streptomyces</taxon>
    </lineage>
</organism>
<evidence type="ECO:0000313" key="3">
    <source>
        <dbReference type="EMBL" id="NEE13343.1"/>
    </source>
</evidence>
<dbReference type="SUPFAM" id="SSF160964">
    <property type="entry name" value="MalF N-terminal region-like"/>
    <property type="match status" value="1"/>
</dbReference>
<feature type="non-terminal residue" evidence="3">
    <location>
        <position position="85"/>
    </location>
</feature>
<dbReference type="EMBL" id="JAAGMN010004504">
    <property type="protein sequence ID" value="NEE13343.1"/>
    <property type="molecule type" value="Genomic_DNA"/>
</dbReference>
<feature type="transmembrane region" description="Helical" evidence="2">
    <location>
        <begin position="40"/>
        <end position="63"/>
    </location>
</feature>
<proteinExistence type="predicted"/>
<feature type="region of interest" description="Disordered" evidence="1">
    <location>
        <begin position="1"/>
        <end position="28"/>
    </location>
</feature>
<gene>
    <name evidence="3" type="ORF">G3M58_43685</name>
</gene>
<keyword evidence="2" id="KW-0472">Membrane</keyword>
<name>A0A6G3X6P8_9ACTN</name>
<protein>
    <submittedName>
        <fullName evidence="3">Sugar ABC transporter permease</fullName>
    </submittedName>
</protein>